<comment type="caution">
    <text evidence="1">The sequence shown here is derived from an EMBL/GenBank/DDBJ whole genome shotgun (WGS) entry which is preliminary data.</text>
</comment>
<reference evidence="1 2" key="1">
    <citation type="submission" date="2016-05" db="EMBL/GenBank/DDBJ databases">
        <title>Paenibacillus sp. 1ZS3-15 nov., isolated from the rhizosphere soil.</title>
        <authorList>
            <person name="Zhang X.X."/>
            <person name="Zhang J."/>
        </authorList>
    </citation>
    <scope>NUCLEOTIDE SEQUENCE [LARGE SCALE GENOMIC DNA]</scope>
    <source>
        <strain evidence="1 2">1ZS3-15</strain>
    </source>
</reference>
<gene>
    <name evidence="1" type="ORF">A8708_24765</name>
</gene>
<keyword evidence="2" id="KW-1185">Reference proteome</keyword>
<proteinExistence type="predicted"/>
<evidence type="ECO:0000313" key="2">
    <source>
        <dbReference type="Proteomes" id="UP000078454"/>
    </source>
</evidence>
<name>A0A197ZWX4_9BACL</name>
<organism evidence="1 2">
    <name type="scientific">Paenibacillus oryzisoli</name>
    <dbReference type="NCBI Taxonomy" id="1850517"/>
    <lineage>
        <taxon>Bacteria</taxon>
        <taxon>Bacillati</taxon>
        <taxon>Bacillota</taxon>
        <taxon>Bacilli</taxon>
        <taxon>Bacillales</taxon>
        <taxon>Paenibacillaceae</taxon>
        <taxon>Paenibacillus</taxon>
    </lineage>
</organism>
<protein>
    <submittedName>
        <fullName evidence="1">Uncharacterized protein</fullName>
    </submittedName>
</protein>
<dbReference type="STRING" id="1850517.A8708_24765"/>
<dbReference type="EMBL" id="LYPB01000092">
    <property type="protein sequence ID" value="OAS13664.1"/>
    <property type="molecule type" value="Genomic_DNA"/>
</dbReference>
<dbReference type="OrthoDB" id="2680436at2"/>
<dbReference type="RefSeq" id="WP_068670740.1">
    <property type="nucleotide sequence ID" value="NZ_LYPB01000092.1"/>
</dbReference>
<evidence type="ECO:0000313" key="1">
    <source>
        <dbReference type="EMBL" id="OAS13664.1"/>
    </source>
</evidence>
<dbReference type="AlphaFoldDB" id="A0A197ZWX4"/>
<sequence>MTRFWLTPILSYSPLVLGAERISCLPDAELESFRQLASNQHPRLLPMFKSSLLLSDEEEVCGSDFVELDLMREGDIVFDSKPFHLSHCAEAFMDRLLTRLEVKALLMAMDEHREVSFGKHAVWIKQWMDWLHAGYDIVLLREDG</sequence>
<dbReference type="Proteomes" id="UP000078454">
    <property type="component" value="Unassembled WGS sequence"/>
</dbReference>
<accession>A0A197ZWX4</accession>